<feature type="transmembrane region" description="Helical" evidence="1">
    <location>
        <begin position="6"/>
        <end position="24"/>
    </location>
</feature>
<evidence type="ECO:0000313" key="2">
    <source>
        <dbReference type="EMBL" id="AFZ33724.1"/>
    </source>
</evidence>
<proteinExistence type="predicted"/>
<dbReference type="PATRIC" id="fig|111780.3.peg.104"/>
<keyword evidence="1" id="KW-0812">Transmembrane</keyword>
<dbReference type="AlphaFoldDB" id="K9XNR6"/>
<dbReference type="EMBL" id="CP003653">
    <property type="protein sequence ID" value="AFZ33724.1"/>
    <property type="molecule type" value="Genomic_DNA"/>
</dbReference>
<evidence type="ECO:0000256" key="1">
    <source>
        <dbReference type="SAM" id="Phobius"/>
    </source>
</evidence>
<dbReference type="Pfam" id="PF12046">
    <property type="entry name" value="CCB1"/>
    <property type="match status" value="1"/>
</dbReference>
<dbReference type="OrthoDB" id="513241at2"/>
<feature type="transmembrane region" description="Helical" evidence="1">
    <location>
        <begin position="81"/>
        <end position="106"/>
    </location>
</feature>
<feature type="transmembrane region" description="Helical" evidence="1">
    <location>
        <begin position="112"/>
        <end position="128"/>
    </location>
</feature>
<dbReference type="RefSeq" id="WP_015191397.1">
    <property type="nucleotide sequence ID" value="NC_019748.1"/>
</dbReference>
<evidence type="ECO:0000313" key="3">
    <source>
        <dbReference type="Proteomes" id="UP000010473"/>
    </source>
</evidence>
<dbReference type="KEGG" id="scs:Sta7437_0104"/>
<keyword evidence="1" id="KW-0472">Membrane</keyword>
<dbReference type="HOGENOM" id="CLU_067692_2_0_3"/>
<dbReference type="PANTHER" id="PTHR35302">
    <property type="match status" value="1"/>
</dbReference>
<dbReference type="InterPro" id="IPR021919">
    <property type="entry name" value="CCB1"/>
</dbReference>
<organism evidence="2 3">
    <name type="scientific">Stanieria cyanosphaera (strain ATCC 29371 / PCC 7437)</name>
    <dbReference type="NCBI Taxonomy" id="111780"/>
    <lineage>
        <taxon>Bacteria</taxon>
        <taxon>Bacillati</taxon>
        <taxon>Cyanobacteriota</taxon>
        <taxon>Cyanophyceae</taxon>
        <taxon>Pleurocapsales</taxon>
        <taxon>Dermocarpellaceae</taxon>
        <taxon>Stanieria</taxon>
    </lineage>
</organism>
<reference evidence="3" key="1">
    <citation type="journal article" date="2013" name="Proc. Natl. Acad. Sci. U.S.A.">
        <title>Improving the coverage of the cyanobacterial phylum using diversity-driven genome sequencing.</title>
        <authorList>
            <person name="Shih P.M."/>
            <person name="Wu D."/>
            <person name="Latifi A."/>
            <person name="Axen S.D."/>
            <person name="Fewer D.P."/>
            <person name="Talla E."/>
            <person name="Calteau A."/>
            <person name="Cai F."/>
            <person name="Tandeau de Marsac N."/>
            <person name="Rippka R."/>
            <person name="Herdman M."/>
            <person name="Sivonen K."/>
            <person name="Coursin T."/>
            <person name="Laurent T."/>
            <person name="Goodwin L."/>
            <person name="Nolan M."/>
            <person name="Davenport K.W."/>
            <person name="Han C.S."/>
            <person name="Rubin E.M."/>
            <person name="Eisen J.A."/>
            <person name="Woyke T."/>
            <person name="Gugger M."/>
            <person name="Kerfeld C.A."/>
        </authorList>
    </citation>
    <scope>NUCLEOTIDE SEQUENCE [LARGE SCALE GENOMIC DNA]</scope>
    <source>
        <strain evidence="3">ATCC 29371 / PCC 7437</strain>
    </source>
</reference>
<name>K9XNR6_STAC7</name>
<dbReference type="Proteomes" id="UP000010473">
    <property type="component" value="Chromosome"/>
</dbReference>
<dbReference type="eggNOG" id="ENOG5031S34">
    <property type="taxonomic scope" value="Bacteria"/>
</dbReference>
<keyword evidence="3" id="KW-1185">Reference proteome</keyword>
<keyword evidence="1" id="KW-1133">Transmembrane helix</keyword>
<accession>K9XNR6</accession>
<dbReference type="STRING" id="111780.Sta7437_0104"/>
<dbReference type="PANTHER" id="PTHR35302:SF1">
    <property type="entry name" value="PROTEIN COFACTOR ASSEMBLY OF COMPLEX C SUBUNIT B CCB1, CHLOROPLASTIC"/>
    <property type="match status" value="1"/>
</dbReference>
<gene>
    <name evidence="2" type="ordered locus">Sta7437_0104</name>
</gene>
<evidence type="ECO:0008006" key="4">
    <source>
        <dbReference type="Google" id="ProtNLM"/>
    </source>
</evidence>
<protein>
    <recommendedName>
        <fullName evidence="4">Cofactor assembly of complex C subunit B</fullName>
    </recommendedName>
</protein>
<sequence>MDTTIISSTFLLTILMTVGLFFFIRASVKDRTKKIQFLSTESEEILWQKLQQYFETRAYRVIDWNQEQKQVTLEGFVQPSWFLAIFLTILAGIGLSCLALVIFWVYPTVGNLVWGLIILAPLAGIFYWQKAGRLEQVSLSIQTDLKLKPNQSNLLTVTAHRDELLQLQQNLSLQLVE</sequence>